<reference evidence="2 3" key="1">
    <citation type="submission" date="2019-06" db="EMBL/GenBank/DDBJ databases">
        <title>Genome sequence of Litorilinea aerophila BAA-2444.</title>
        <authorList>
            <person name="Maclea K.S."/>
            <person name="Maurais E.G."/>
            <person name="Iannazzi L.C."/>
        </authorList>
    </citation>
    <scope>NUCLEOTIDE SEQUENCE [LARGE SCALE GENOMIC DNA]</scope>
    <source>
        <strain evidence="2 3">ATCC BAA-2444</strain>
    </source>
</reference>
<dbReference type="GO" id="GO:0032259">
    <property type="term" value="P:methylation"/>
    <property type="evidence" value="ECO:0007669"/>
    <property type="project" value="UniProtKB-KW"/>
</dbReference>
<dbReference type="InParanoid" id="A0A540VH69"/>
<dbReference type="OrthoDB" id="9757640at2"/>
<dbReference type="InterPro" id="IPR013216">
    <property type="entry name" value="Methyltransf_11"/>
</dbReference>
<dbReference type="Pfam" id="PF08241">
    <property type="entry name" value="Methyltransf_11"/>
    <property type="match status" value="1"/>
</dbReference>
<dbReference type="Proteomes" id="UP000317371">
    <property type="component" value="Unassembled WGS sequence"/>
</dbReference>
<gene>
    <name evidence="2" type="ORF">FKZ61_08485</name>
</gene>
<organism evidence="2 3">
    <name type="scientific">Litorilinea aerophila</name>
    <dbReference type="NCBI Taxonomy" id="1204385"/>
    <lineage>
        <taxon>Bacteria</taxon>
        <taxon>Bacillati</taxon>
        <taxon>Chloroflexota</taxon>
        <taxon>Caldilineae</taxon>
        <taxon>Caldilineales</taxon>
        <taxon>Caldilineaceae</taxon>
        <taxon>Litorilinea</taxon>
    </lineage>
</organism>
<dbReference type="CDD" id="cd02440">
    <property type="entry name" value="AdoMet_MTases"/>
    <property type="match status" value="1"/>
</dbReference>
<name>A0A540VH69_9CHLR</name>
<comment type="caution">
    <text evidence="2">The sequence shown here is derived from an EMBL/GenBank/DDBJ whole genome shotgun (WGS) entry which is preliminary data.</text>
</comment>
<dbReference type="Gene3D" id="3.40.50.150">
    <property type="entry name" value="Vaccinia Virus protein VP39"/>
    <property type="match status" value="1"/>
</dbReference>
<keyword evidence="2" id="KW-0808">Transferase</keyword>
<evidence type="ECO:0000259" key="1">
    <source>
        <dbReference type="Pfam" id="PF08241"/>
    </source>
</evidence>
<dbReference type="PANTHER" id="PTHR42912:SF93">
    <property type="entry name" value="N6-ADENOSINE-METHYLTRANSFERASE TMT1A"/>
    <property type="match status" value="1"/>
</dbReference>
<dbReference type="SUPFAM" id="SSF53335">
    <property type="entry name" value="S-adenosyl-L-methionine-dependent methyltransferases"/>
    <property type="match status" value="1"/>
</dbReference>
<protein>
    <submittedName>
        <fullName evidence="2">Class I SAM-dependent methyltransferase</fullName>
    </submittedName>
</protein>
<dbReference type="PANTHER" id="PTHR42912">
    <property type="entry name" value="METHYLTRANSFERASE"/>
    <property type="match status" value="1"/>
</dbReference>
<dbReference type="AlphaFoldDB" id="A0A540VH69"/>
<accession>A0A540VH69</accession>
<dbReference type="RefSeq" id="WP_141609668.1">
    <property type="nucleotide sequence ID" value="NZ_VIGC02000009.1"/>
</dbReference>
<dbReference type="InterPro" id="IPR050508">
    <property type="entry name" value="Methyltransf_Superfamily"/>
</dbReference>
<proteinExistence type="predicted"/>
<evidence type="ECO:0000313" key="2">
    <source>
        <dbReference type="EMBL" id="TQE96115.1"/>
    </source>
</evidence>
<keyword evidence="2" id="KW-0489">Methyltransferase</keyword>
<feature type="domain" description="Methyltransferase type 11" evidence="1">
    <location>
        <begin position="44"/>
        <end position="131"/>
    </location>
</feature>
<evidence type="ECO:0000313" key="3">
    <source>
        <dbReference type="Proteomes" id="UP000317371"/>
    </source>
</evidence>
<dbReference type="EMBL" id="VIGC01000009">
    <property type="protein sequence ID" value="TQE96115.1"/>
    <property type="molecule type" value="Genomic_DNA"/>
</dbReference>
<keyword evidence="3" id="KW-1185">Reference proteome</keyword>
<sequence length="255" mass="28979">MATPVLTVLEEDRHAWFAGRTRAILQYLDAELPPRRNGEPRLVLDIGSGAGNMAHHLAHYGQVIGLDDNPRPLAVARARALRVLQGTGTCLPFDDNQFDLVALLDTVEHIPDELGVFAECRRVLKPGGKLMVTVPAFMWLWSYNDEINNHQRRYTVPELRQKLELSGLRVRRISYNNFFLFPLIAGIRLLRPYQPDLESPHLTEDEEVYQVEMEPIPEPFNTILHGVGWLEAQLLRWTTLPFGTSILCVAEKPEG</sequence>
<dbReference type="GO" id="GO:0008757">
    <property type="term" value="F:S-adenosylmethionine-dependent methyltransferase activity"/>
    <property type="evidence" value="ECO:0007669"/>
    <property type="project" value="InterPro"/>
</dbReference>
<dbReference type="InterPro" id="IPR029063">
    <property type="entry name" value="SAM-dependent_MTases_sf"/>
</dbReference>